<accession>A0ABM7WLA0</accession>
<dbReference type="SUPFAM" id="SSF81301">
    <property type="entry name" value="Nucleotidyltransferase"/>
    <property type="match status" value="1"/>
</dbReference>
<dbReference type="Gene3D" id="3.30.460.10">
    <property type="entry name" value="Beta Polymerase, domain 2"/>
    <property type="match status" value="1"/>
</dbReference>
<name>A0ABM7WLA0_9ACTN</name>
<sequence length="228" mass="26118">MRTSAEMFALFTRIARSDERIRAATLEGSRVNSSVPPDAWQDYDAAFLVTDVESFTRSEAWLEAFGDVVFLQKPEAMELFPPDFPARWFYYLMLFSDGTKIDLTLVPDTDAAEYARQDPLIRVLLDKDGVCADIKEPFDERFWIQKPRPAYVGDCANEFFFACTYAARGLLRNELLFANWMFEQILRVELLRMLGYAAGARNGFPLNTGKHDKWLLPLSVGKRTRSAV</sequence>
<gene>
    <name evidence="1" type="primary">aadK</name>
    <name evidence="1" type="ORF">CE91St30_24300</name>
</gene>
<dbReference type="InterPro" id="IPR007530">
    <property type="entry name" value="Aminoglycoside_adenylylTfrase"/>
</dbReference>
<dbReference type="Gene3D" id="1.20.120.330">
    <property type="entry name" value="Nucleotidyltransferases domain 2"/>
    <property type="match status" value="1"/>
</dbReference>
<keyword evidence="2" id="KW-1185">Reference proteome</keyword>
<dbReference type="Proteomes" id="UP001320544">
    <property type="component" value="Chromosome"/>
</dbReference>
<protein>
    <submittedName>
        <fullName evidence="1">Aminoglycoside 6-adenylyltransferase</fullName>
    </submittedName>
</protein>
<evidence type="ECO:0000313" key="1">
    <source>
        <dbReference type="EMBL" id="BDE97097.1"/>
    </source>
</evidence>
<proteinExistence type="predicted"/>
<organism evidence="1 2">
    <name type="scientific">Raoultibacter timonensis</name>
    <dbReference type="NCBI Taxonomy" id="1907662"/>
    <lineage>
        <taxon>Bacteria</taxon>
        <taxon>Bacillati</taxon>
        <taxon>Actinomycetota</taxon>
        <taxon>Coriobacteriia</taxon>
        <taxon>Eggerthellales</taxon>
        <taxon>Eggerthellaceae</taxon>
        <taxon>Raoultibacter</taxon>
    </lineage>
</organism>
<dbReference type="RefSeq" id="WP_244386243.1">
    <property type="nucleotide sequence ID" value="NZ_AP025564.1"/>
</dbReference>
<dbReference type="EMBL" id="AP025564">
    <property type="protein sequence ID" value="BDE97097.1"/>
    <property type="molecule type" value="Genomic_DNA"/>
</dbReference>
<evidence type="ECO:0000313" key="2">
    <source>
        <dbReference type="Proteomes" id="UP001320544"/>
    </source>
</evidence>
<reference evidence="1 2" key="1">
    <citation type="submission" date="2022-01" db="EMBL/GenBank/DDBJ databases">
        <title>Novel bile acid biosynthetic pathways are enriched in the microbiome of centenarians.</title>
        <authorList>
            <person name="Sato Y."/>
            <person name="Atarashi K."/>
            <person name="Plichta R.D."/>
            <person name="Arai Y."/>
            <person name="Sasajima S."/>
            <person name="Kearney M.S."/>
            <person name="Suda W."/>
            <person name="Takeshita K."/>
            <person name="Sasaki T."/>
            <person name="Okamoto S."/>
            <person name="Skelly N.A."/>
            <person name="Okamura Y."/>
            <person name="Vlamakis H."/>
            <person name="Li Y."/>
            <person name="Tanoue T."/>
            <person name="Takei H."/>
            <person name="Nittono H."/>
            <person name="Narushima S."/>
            <person name="Irie J."/>
            <person name="Itoh H."/>
            <person name="Moriya K."/>
            <person name="Sugiura Y."/>
            <person name="Suematsu M."/>
            <person name="Moritoki N."/>
            <person name="Shibata S."/>
            <person name="Littman R.D."/>
            <person name="Fischbach A.M."/>
            <person name="Uwamino Y."/>
            <person name="Inoue T."/>
            <person name="Honda A."/>
            <person name="Hattori M."/>
            <person name="Murai T."/>
            <person name="Xavier J.R."/>
            <person name="Hirose N."/>
            <person name="Honda K."/>
        </authorList>
    </citation>
    <scope>NUCLEOTIDE SEQUENCE [LARGE SCALE GENOMIC DNA]</scope>
    <source>
        <strain evidence="1 2">CE91-St30</strain>
    </source>
</reference>
<dbReference type="Pfam" id="PF04439">
    <property type="entry name" value="Adenyl_transf"/>
    <property type="match status" value="1"/>
</dbReference>
<dbReference type="SUPFAM" id="SSF81631">
    <property type="entry name" value="PAP/OAS1 substrate-binding domain"/>
    <property type="match status" value="1"/>
</dbReference>
<dbReference type="InterPro" id="IPR043519">
    <property type="entry name" value="NT_sf"/>
</dbReference>